<dbReference type="InterPro" id="IPR022740">
    <property type="entry name" value="Polyphenol_oxidase_C"/>
</dbReference>
<dbReference type="Gramene" id="Mp5g19980.1">
    <property type="protein sequence ID" value="Mp5g19980.1.cds1"/>
    <property type="gene ID" value="Mp5g19980"/>
</dbReference>
<dbReference type="EMBL" id="KZ772873">
    <property type="protein sequence ID" value="PTQ27309.1"/>
    <property type="molecule type" value="Genomic_DNA"/>
</dbReference>
<dbReference type="Pfam" id="PF12143">
    <property type="entry name" value="PPO1_KFDV"/>
    <property type="match status" value="1"/>
</dbReference>
<evidence type="ECO:0000256" key="7">
    <source>
        <dbReference type="ARBA" id="ARBA00023157"/>
    </source>
</evidence>
<dbReference type="PANTHER" id="PTHR11474">
    <property type="entry name" value="TYROSINASE FAMILY MEMBER"/>
    <property type="match status" value="1"/>
</dbReference>
<dbReference type="PROSITE" id="PS00498">
    <property type="entry name" value="TYROSINASE_2"/>
    <property type="match status" value="1"/>
</dbReference>
<sequence length="603" mass="68718">MVESSIQPQGWGRFSANVRPKWASYVCSMVIVLQFLMQSAEADPVLGTSRGYCRPVTIANNKTQDCCLPEPKRPPIPFKLPTNPIMRVRRPAHELAQDVEYVNKYNLAYTRMKALPDDDPRSFLRQWHTHCSFCVEAFLSRYLNGTATPYPLQLHFSWTFLPWHRMLIYFHERILGSLIDDPEFALPFWNWDNQLDPTAGQVPQIFLPYPAGSAFNNPFLHEGKVRNTNHLPPKVLPLDYNAIDEAAGVVNTPEEIKDANLCMVWNMVYNKVSAQEFLGGKYNTSANLGAQGNVTVGESGGAESLHNTAHEWVGMMNNAQFPDNEDMGVFTYAGRDPIFYSHHANVDRLWDVWQTLPDKVTEDGTRTRKEFDDVDFLETEFTFYDENQDMVRVKVKDTLSSEKLGYTYQDMSAADRLWIDHKPQTSRPSFRTTQMAYSPNDYPEVVLNANNTIGSTPVCFKLARRPPNRDDLKGTQVKHIGELSEGLLIEKVMVPEMMYVRFDVYVDFPTANMESDVDKSDYVGSFTHLPSGVTSMKDVTAQVPVADEDLFRELNIRFSIGTALRRIGIKDYSTDITVTVVPKFRPGDENKTITFANLKQEFC</sequence>
<dbReference type="InterPro" id="IPR008922">
    <property type="entry name" value="Di-copper_centre_dom_sf"/>
</dbReference>
<keyword evidence="6" id="KW-0186">Copper</keyword>
<proteinExistence type="inferred from homology"/>
<dbReference type="GO" id="GO:0004097">
    <property type="term" value="F:catechol oxidase activity"/>
    <property type="evidence" value="ECO:0007669"/>
    <property type="project" value="InterPro"/>
</dbReference>
<evidence type="ECO:0000313" key="10">
    <source>
        <dbReference type="EMBL" id="PTQ27309.1"/>
    </source>
</evidence>
<comment type="similarity">
    <text evidence="2">Belongs to the tyrosinase family.</text>
</comment>
<accession>A0A2R6W0C7</accession>
<evidence type="ECO:0000313" key="11">
    <source>
        <dbReference type="Proteomes" id="UP000244005"/>
    </source>
</evidence>
<evidence type="ECO:0000256" key="3">
    <source>
        <dbReference type="ARBA" id="ARBA00022723"/>
    </source>
</evidence>
<evidence type="ECO:0000259" key="9">
    <source>
        <dbReference type="PROSITE" id="PS00498"/>
    </source>
</evidence>
<dbReference type="InterPro" id="IPR050316">
    <property type="entry name" value="Tyrosinase/Hemocyanin"/>
</dbReference>
<evidence type="ECO:0000256" key="6">
    <source>
        <dbReference type="ARBA" id="ARBA00023008"/>
    </source>
</evidence>
<feature type="signal peptide" evidence="8">
    <location>
        <begin position="1"/>
        <end position="42"/>
    </location>
</feature>
<evidence type="ECO:0000256" key="2">
    <source>
        <dbReference type="ARBA" id="ARBA00009928"/>
    </source>
</evidence>
<dbReference type="PRINTS" id="PR00092">
    <property type="entry name" value="TYROSINASE"/>
</dbReference>
<keyword evidence="5" id="KW-0560">Oxidoreductase</keyword>
<dbReference type="OMA" id="DGTCKGM"/>
<dbReference type="GO" id="GO:0046872">
    <property type="term" value="F:metal ion binding"/>
    <property type="evidence" value="ECO:0007669"/>
    <property type="project" value="UniProtKB-KW"/>
</dbReference>
<dbReference type="SUPFAM" id="SSF48056">
    <property type="entry name" value="Di-copper centre-containing domain"/>
    <property type="match status" value="1"/>
</dbReference>
<keyword evidence="8" id="KW-0732">Signal</keyword>
<dbReference type="InterPro" id="IPR022739">
    <property type="entry name" value="Polyphenol_oxidase_cen"/>
</dbReference>
<dbReference type="Proteomes" id="UP000244005">
    <property type="component" value="Unassembled WGS sequence"/>
</dbReference>
<keyword evidence="3" id="KW-0479">Metal-binding</keyword>
<protein>
    <recommendedName>
        <fullName evidence="9">Tyrosinase copper-binding domain-containing protein</fullName>
    </recommendedName>
</protein>
<keyword evidence="11" id="KW-1185">Reference proteome</keyword>
<gene>
    <name evidence="10" type="ORF">MARPO_0206s0001</name>
</gene>
<dbReference type="Gene3D" id="1.10.1280.10">
    <property type="entry name" value="Di-copper center containing domain from catechol oxidase"/>
    <property type="match status" value="1"/>
</dbReference>
<keyword evidence="7" id="KW-1015">Disulfide bond</keyword>
<feature type="chain" id="PRO_5015358261" description="Tyrosinase copper-binding domain-containing protein" evidence="8">
    <location>
        <begin position="43"/>
        <end position="603"/>
    </location>
</feature>
<evidence type="ECO:0000256" key="4">
    <source>
        <dbReference type="ARBA" id="ARBA00022784"/>
    </source>
</evidence>
<dbReference type="SMR" id="A0A2R6W0C7"/>
<evidence type="ECO:0000256" key="8">
    <source>
        <dbReference type="SAM" id="SignalP"/>
    </source>
</evidence>
<dbReference type="InterPro" id="IPR002227">
    <property type="entry name" value="Tyrosinase_Cu-bd"/>
</dbReference>
<name>A0A2R6W0C7_MARPO</name>
<evidence type="ECO:0000256" key="1">
    <source>
        <dbReference type="ARBA" id="ARBA00001973"/>
    </source>
</evidence>
<dbReference type="OrthoDB" id="6132182at2759"/>
<dbReference type="Pfam" id="PF12142">
    <property type="entry name" value="PPO1_DWL"/>
    <property type="match status" value="1"/>
</dbReference>
<comment type="cofactor">
    <cofactor evidence="1">
        <name>Cu(2+)</name>
        <dbReference type="ChEBI" id="CHEBI:29036"/>
    </cofactor>
</comment>
<dbReference type="Pfam" id="PF00264">
    <property type="entry name" value="Tyrosinase"/>
    <property type="match status" value="1"/>
</dbReference>
<reference evidence="11" key="1">
    <citation type="journal article" date="2017" name="Cell">
        <title>Insights into land plant evolution garnered from the Marchantia polymorpha genome.</title>
        <authorList>
            <person name="Bowman J.L."/>
            <person name="Kohchi T."/>
            <person name="Yamato K.T."/>
            <person name="Jenkins J."/>
            <person name="Shu S."/>
            <person name="Ishizaki K."/>
            <person name="Yamaoka S."/>
            <person name="Nishihama R."/>
            <person name="Nakamura Y."/>
            <person name="Berger F."/>
            <person name="Adam C."/>
            <person name="Aki S.S."/>
            <person name="Althoff F."/>
            <person name="Araki T."/>
            <person name="Arteaga-Vazquez M.A."/>
            <person name="Balasubrmanian S."/>
            <person name="Barry K."/>
            <person name="Bauer D."/>
            <person name="Boehm C.R."/>
            <person name="Briginshaw L."/>
            <person name="Caballero-Perez J."/>
            <person name="Catarino B."/>
            <person name="Chen F."/>
            <person name="Chiyoda S."/>
            <person name="Chovatia M."/>
            <person name="Davies K.M."/>
            <person name="Delmans M."/>
            <person name="Demura T."/>
            <person name="Dierschke T."/>
            <person name="Dolan L."/>
            <person name="Dorantes-Acosta A.E."/>
            <person name="Eklund D.M."/>
            <person name="Florent S.N."/>
            <person name="Flores-Sandoval E."/>
            <person name="Fujiyama A."/>
            <person name="Fukuzawa H."/>
            <person name="Galik B."/>
            <person name="Grimanelli D."/>
            <person name="Grimwood J."/>
            <person name="Grossniklaus U."/>
            <person name="Hamada T."/>
            <person name="Haseloff J."/>
            <person name="Hetherington A.J."/>
            <person name="Higo A."/>
            <person name="Hirakawa Y."/>
            <person name="Hundley H.N."/>
            <person name="Ikeda Y."/>
            <person name="Inoue K."/>
            <person name="Inoue S.I."/>
            <person name="Ishida S."/>
            <person name="Jia Q."/>
            <person name="Kakita M."/>
            <person name="Kanazawa T."/>
            <person name="Kawai Y."/>
            <person name="Kawashima T."/>
            <person name="Kennedy M."/>
            <person name="Kinose K."/>
            <person name="Kinoshita T."/>
            <person name="Kohara Y."/>
            <person name="Koide E."/>
            <person name="Komatsu K."/>
            <person name="Kopischke S."/>
            <person name="Kubo M."/>
            <person name="Kyozuka J."/>
            <person name="Lagercrantz U."/>
            <person name="Lin S.S."/>
            <person name="Lindquist E."/>
            <person name="Lipzen A.M."/>
            <person name="Lu C.W."/>
            <person name="De Luna E."/>
            <person name="Martienssen R.A."/>
            <person name="Minamino N."/>
            <person name="Mizutani M."/>
            <person name="Mizutani M."/>
            <person name="Mochizuki N."/>
            <person name="Monte I."/>
            <person name="Mosher R."/>
            <person name="Nagasaki H."/>
            <person name="Nakagami H."/>
            <person name="Naramoto S."/>
            <person name="Nishitani K."/>
            <person name="Ohtani M."/>
            <person name="Okamoto T."/>
            <person name="Okumura M."/>
            <person name="Phillips J."/>
            <person name="Pollak B."/>
            <person name="Reinders A."/>
            <person name="Rovekamp M."/>
            <person name="Sano R."/>
            <person name="Sawa S."/>
            <person name="Schmid M.W."/>
            <person name="Shirakawa M."/>
            <person name="Solano R."/>
            <person name="Spunde A."/>
            <person name="Suetsugu N."/>
            <person name="Sugano S."/>
            <person name="Sugiyama A."/>
            <person name="Sun R."/>
            <person name="Suzuki Y."/>
            <person name="Takenaka M."/>
            <person name="Takezawa D."/>
            <person name="Tomogane H."/>
            <person name="Tsuzuki M."/>
            <person name="Ueda T."/>
            <person name="Umeda M."/>
            <person name="Ward J.M."/>
            <person name="Watanabe Y."/>
            <person name="Yazaki K."/>
            <person name="Yokoyama R."/>
            <person name="Yoshitake Y."/>
            <person name="Yotsui I."/>
            <person name="Zachgo S."/>
            <person name="Schmutz J."/>
        </authorList>
    </citation>
    <scope>NUCLEOTIDE SEQUENCE [LARGE SCALE GENOMIC DNA]</scope>
    <source>
        <strain evidence="11">Tak-1</strain>
    </source>
</reference>
<dbReference type="AlphaFoldDB" id="A0A2R6W0C7"/>
<evidence type="ECO:0000256" key="5">
    <source>
        <dbReference type="ARBA" id="ARBA00023002"/>
    </source>
</evidence>
<feature type="domain" description="Tyrosinase copper-binding" evidence="9">
    <location>
        <begin position="336"/>
        <end position="347"/>
    </location>
</feature>
<dbReference type="PANTHER" id="PTHR11474:SF76">
    <property type="entry name" value="SHKT DOMAIN-CONTAINING PROTEIN"/>
    <property type="match status" value="1"/>
</dbReference>
<organism evidence="10 11">
    <name type="scientific">Marchantia polymorpha</name>
    <name type="common">Common liverwort</name>
    <name type="synonym">Marchantia aquatica</name>
    <dbReference type="NCBI Taxonomy" id="3197"/>
    <lineage>
        <taxon>Eukaryota</taxon>
        <taxon>Viridiplantae</taxon>
        <taxon>Streptophyta</taxon>
        <taxon>Embryophyta</taxon>
        <taxon>Marchantiophyta</taxon>
        <taxon>Marchantiopsida</taxon>
        <taxon>Marchantiidae</taxon>
        <taxon>Marchantiales</taxon>
        <taxon>Marchantiaceae</taxon>
        <taxon>Marchantia</taxon>
    </lineage>
</organism>
<keyword evidence="4" id="KW-0883">Thioether bond</keyword>